<dbReference type="CDD" id="cd03190">
    <property type="entry name" value="GST_C_Omega_like"/>
    <property type="match status" value="1"/>
</dbReference>
<evidence type="ECO:0000259" key="1">
    <source>
        <dbReference type="PROSITE" id="PS50405"/>
    </source>
</evidence>
<protein>
    <recommendedName>
        <fullName evidence="1">GST C-terminal domain-containing protein</fullName>
    </recommendedName>
</protein>
<evidence type="ECO:0000313" key="3">
    <source>
        <dbReference type="Proteomes" id="UP001189429"/>
    </source>
</evidence>
<dbReference type="PANTHER" id="PTHR32419:SF6">
    <property type="entry name" value="GLUTATHIONE S-TRANSFERASE OMEGA-LIKE 1-RELATED"/>
    <property type="match status" value="1"/>
</dbReference>
<proteinExistence type="predicted"/>
<dbReference type="InterPro" id="IPR036249">
    <property type="entry name" value="Thioredoxin-like_sf"/>
</dbReference>
<accession>A0ABN9SC56</accession>
<keyword evidence="3" id="KW-1185">Reference proteome</keyword>
<dbReference type="PIRSF" id="PIRSF015753">
    <property type="entry name" value="GST"/>
    <property type="match status" value="1"/>
</dbReference>
<comment type="caution">
    <text evidence="2">The sequence shown here is derived from an EMBL/GenBank/DDBJ whole genome shotgun (WGS) entry which is preliminary data.</text>
</comment>
<dbReference type="Proteomes" id="UP001189429">
    <property type="component" value="Unassembled WGS sequence"/>
</dbReference>
<dbReference type="InterPro" id="IPR016639">
    <property type="entry name" value="GST_Omega/GSH"/>
</dbReference>
<name>A0ABN9SC56_9DINO</name>
<dbReference type="InterPro" id="IPR036282">
    <property type="entry name" value="Glutathione-S-Trfase_C_sf"/>
</dbReference>
<sequence length="336" mass="38060">MVKAHTALDEIDSKGDFQRSAAGFSNRVAPESRFEPEASRYHLYVALGCPWANGCLTALKFKGLEDIISVSVVHPTWRRTRCDDPEDLHTGWHFRAPGDAPVTNELGHGSFECDDACIPDTVNGCKTIRELYERANDQTGKYSTPVLWCKKEDTIVSNESMEILQMLDSAFDEWCKHPERKLFNKAEAAAAEELNSYIYPTVNNGVYRCGFARTQEAYVRAHAELFASLDRLEALLAKSGTAFLTGSEFRWIDLRLYMTLVRFDPVYVVYFKTSHKRLADFPHLLRFVRTCYSIQAVKATNIKHIKMHYFSSHPTLNTYGILPASDGPELVEAEPS</sequence>
<organism evidence="2 3">
    <name type="scientific">Prorocentrum cordatum</name>
    <dbReference type="NCBI Taxonomy" id="2364126"/>
    <lineage>
        <taxon>Eukaryota</taxon>
        <taxon>Sar</taxon>
        <taxon>Alveolata</taxon>
        <taxon>Dinophyceae</taxon>
        <taxon>Prorocentrales</taxon>
        <taxon>Prorocentraceae</taxon>
        <taxon>Prorocentrum</taxon>
    </lineage>
</organism>
<dbReference type="Pfam" id="PF13410">
    <property type="entry name" value="GST_C_2"/>
    <property type="match status" value="1"/>
</dbReference>
<dbReference type="PROSITE" id="PS50405">
    <property type="entry name" value="GST_CTER"/>
    <property type="match status" value="1"/>
</dbReference>
<dbReference type="SUPFAM" id="SSF52833">
    <property type="entry name" value="Thioredoxin-like"/>
    <property type="match status" value="1"/>
</dbReference>
<reference evidence="2" key="1">
    <citation type="submission" date="2023-10" db="EMBL/GenBank/DDBJ databases">
        <authorList>
            <person name="Chen Y."/>
            <person name="Shah S."/>
            <person name="Dougan E. K."/>
            <person name="Thang M."/>
            <person name="Chan C."/>
        </authorList>
    </citation>
    <scope>NUCLEOTIDE SEQUENCE [LARGE SCALE GENOMIC DNA]</scope>
</reference>
<dbReference type="Gene3D" id="1.20.1050.10">
    <property type="match status" value="1"/>
</dbReference>
<dbReference type="Pfam" id="PF13409">
    <property type="entry name" value="GST_N_2"/>
    <property type="match status" value="1"/>
</dbReference>
<feature type="domain" description="GST C-terminal" evidence="1">
    <location>
        <begin position="184"/>
        <end position="309"/>
    </location>
</feature>
<dbReference type="Gene3D" id="3.40.30.10">
    <property type="entry name" value="Glutaredoxin"/>
    <property type="match status" value="1"/>
</dbReference>
<dbReference type="InterPro" id="IPR004045">
    <property type="entry name" value="Glutathione_S-Trfase_N"/>
</dbReference>
<dbReference type="EMBL" id="CAUYUJ010010513">
    <property type="protein sequence ID" value="CAK0829568.1"/>
    <property type="molecule type" value="Genomic_DNA"/>
</dbReference>
<dbReference type="PANTHER" id="PTHR32419">
    <property type="entry name" value="GLUTATHIONYL-HYDROQUINONE REDUCTASE"/>
    <property type="match status" value="1"/>
</dbReference>
<dbReference type="SUPFAM" id="SSF47616">
    <property type="entry name" value="GST C-terminal domain-like"/>
    <property type="match status" value="1"/>
</dbReference>
<gene>
    <name evidence="2" type="ORF">PCOR1329_LOCUS28467</name>
</gene>
<evidence type="ECO:0000313" key="2">
    <source>
        <dbReference type="EMBL" id="CAK0829568.1"/>
    </source>
</evidence>
<dbReference type="InterPro" id="IPR047047">
    <property type="entry name" value="GST_Omega-like_C"/>
</dbReference>
<dbReference type="InterPro" id="IPR010987">
    <property type="entry name" value="Glutathione-S-Trfase_C-like"/>
</dbReference>